<evidence type="ECO:0000256" key="8">
    <source>
        <dbReference type="ARBA" id="ARBA00023136"/>
    </source>
</evidence>
<evidence type="ECO:0000256" key="1">
    <source>
        <dbReference type="ARBA" id="ARBA00022448"/>
    </source>
</evidence>
<evidence type="ECO:0000256" key="5">
    <source>
        <dbReference type="ARBA" id="ARBA00022840"/>
    </source>
</evidence>
<dbReference type="Proteomes" id="UP000262712">
    <property type="component" value="Chromosome"/>
</dbReference>
<dbReference type="GO" id="GO:0016887">
    <property type="term" value="F:ATP hydrolysis activity"/>
    <property type="evidence" value="ECO:0007669"/>
    <property type="project" value="InterPro"/>
</dbReference>
<dbReference type="GO" id="GO:0016020">
    <property type="term" value="C:membrane"/>
    <property type="evidence" value="ECO:0007669"/>
    <property type="project" value="InterPro"/>
</dbReference>
<gene>
    <name evidence="10" type="ORF">AMOL_2347</name>
    <name evidence="11" type="ORF">CPU12_07560</name>
</gene>
<dbReference type="SUPFAM" id="SSF52540">
    <property type="entry name" value="P-loop containing nucleoside triphosphate hydrolases"/>
    <property type="match status" value="1"/>
</dbReference>
<dbReference type="InterPro" id="IPR027417">
    <property type="entry name" value="P-loop_NTPase"/>
</dbReference>
<keyword evidence="2" id="KW-1003">Cell membrane</keyword>
<dbReference type="SMART" id="SM00382">
    <property type="entry name" value="AAA"/>
    <property type="match status" value="1"/>
</dbReference>
<evidence type="ECO:0000313" key="12">
    <source>
        <dbReference type="Proteomes" id="UP000221222"/>
    </source>
</evidence>
<dbReference type="RefSeq" id="WP_099342496.1">
    <property type="nucleotide sequence ID" value="NZ_CP032098.1"/>
</dbReference>
<dbReference type="KEGG" id="amol:AMOL_2347"/>
<dbReference type="InterPro" id="IPR017871">
    <property type="entry name" value="ABC_transporter-like_CS"/>
</dbReference>
<evidence type="ECO:0000256" key="7">
    <source>
        <dbReference type="ARBA" id="ARBA00023065"/>
    </source>
</evidence>
<dbReference type="CDD" id="cd03259">
    <property type="entry name" value="ABC_Carb_Solutes_like"/>
    <property type="match status" value="1"/>
</dbReference>
<evidence type="ECO:0000256" key="3">
    <source>
        <dbReference type="ARBA" id="ARBA00022496"/>
    </source>
</evidence>
<dbReference type="PANTHER" id="PTHR42781">
    <property type="entry name" value="SPERMIDINE/PUTRESCINE IMPORT ATP-BINDING PROTEIN POTA"/>
    <property type="match status" value="1"/>
</dbReference>
<keyword evidence="5 11" id="KW-0067">ATP-binding</keyword>
<dbReference type="Proteomes" id="UP000221222">
    <property type="component" value="Unassembled WGS sequence"/>
</dbReference>
<dbReference type="InterPro" id="IPR003593">
    <property type="entry name" value="AAA+_ATPase"/>
</dbReference>
<dbReference type="FunFam" id="3.40.50.300:FF:000425">
    <property type="entry name" value="Probable ABC transporter, ATP-binding subunit"/>
    <property type="match status" value="1"/>
</dbReference>
<evidence type="ECO:0000259" key="9">
    <source>
        <dbReference type="PROSITE" id="PS50893"/>
    </source>
</evidence>
<dbReference type="Pfam" id="PF00005">
    <property type="entry name" value="ABC_tran"/>
    <property type="match status" value="1"/>
</dbReference>
<dbReference type="EMBL" id="CP032098">
    <property type="protein sequence ID" value="AXX93289.1"/>
    <property type="molecule type" value="Genomic_DNA"/>
</dbReference>
<name>A0A2G1DHI7_9BACT</name>
<dbReference type="InterPro" id="IPR050093">
    <property type="entry name" value="ABC_SmlMolc_Importer"/>
</dbReference>
<reference evidence="11 12" key="1">
    <citation type="submission" date="2017-09" db="EMBL/GenBank/DDBJ databases">
        <title>Arcobacter canalis sp. nov., a new species isolated from a water canal contaminated with urban sewage.</title>
        <authorList>
            <person name="Perez-Cataluna A."/>
            <person name="Salas-Masso N."/>
            <person name="Figueras M.J."/>
        </authorList>
    </citation>
    <scope>NUCLEOTIDE SEQUENCE [LARGE SCALE GENOMIC DNA]</scope>
    <source>
        <strain evidence="11 12">F98-3</strain>
    </source>
</reference>
<dbReference type="PANTHER" id="PTHR42781:SF4">
    <property type="entry name" value="SPERMIDINE_PUTRESCINE IMPORT ATP-BINDING PROTEIN POTA"/>
    <property type="match status" value="1"/>
</dbReference>
<proteinExistence type="predicted"/>
<dbReference type="AlphaFoldDB" id="A0A2G1DHI7"/>
<organism evidence="11 12">
    <name type="scientific">Malaciobacter molluscorum LMG 25693</name>
    <dbReference type="NCBI Taxonomy" id="870501"/>
    <lineage>
        <taxon>Bacteria</taxon>
        <taxon>Pseudomonadati</taxon>
        <taxon>Campylobacterota</taxon>
        <taxon>Epsilonproteobacteria</taxon>
        <taxon>Campylobacterales</taxon>
        <taxon>Arcobacteraceae</taxon>
        <taxon>Malaciobacter</taxon>
    </lineage>
</organism>
<keyword evidence="3" id="KW-0410">Iron transport</keyword>
<keyword evidence="1" id="KW-0813">Transport</keyword>
<dbReference type="EMBL" id="NXFY01000010">
    <property type="protein sequence ID" value="PHO17947.1"/>
    <property type="molecule type" value="Genomic_DNA"/>
</dbReference>
<accession>A0A2G1DHI7</accession>
<dbReference type="PROSITE" id="PS00211">
    <property type="entry name" value="ABC_TRANSPORTER_1"/>
    <property type="match status" value="1"/>
</dbReference>
<feature type="domain" description="ABC transporter" evidence="9">
    <location>
        <begin position="2"/>
        <end position="232"/>
    </location>
</feature>
<evidence type="ECO:0000313" key="13">
    <source>
        <dbReference type="Proteomes" id="UP000262712"/>
    </source>
</evidence>
<dbReference type="GO" id="GO:0015697">
    <property type="term" value="P:quaternary ammonium group transport"/>
    <property type="evidence" value="ECO:0007669"/>
    <property type="project" value="UniProtKB-ARBA"/>
</dbReference>
<dbReference type="InterPro" id="IPR015853">
    <property type="entry name" value="ABC_transpr_FbpC"/>
</dbReference>
<dbReference type="Gene3D" id="3.40.50.300">
    <property type="entry name" value="P-loop containing nucleotide triphosphate hydrolases"/>
    <property type="match status" value="1"/>
</dbReference>
<evidence type="ECO:0000256" key="6">
    <source>
        <dbReference type="ARBA" id="ARBA00023004"/>
    </source>
</evidence>
<dbReference type="InterPro" id="IPR003439">
    <property type="entry name" value="ABC_transporter-like_ATP-bd"/>
</dbReference>
<keyword evidence="4" id="KW-0547">Nucleotide-binding</keyword>
<protein>
    <submittedName>
        <fullName evidence="11">Iron ABC transporter ATP-binding protein</fullName>
    </submittedName>
    <submittedName>
        <fullName evidence="10">Iron(III)/spermidine/putrescine ABC transporter, ATP-binding protein</fullName>
    </submittedName>
</protein>
<evidence type="ECO:0000313" key="10">
    <source>
        <dbReference type="EMBL" id="AXX93289.1"/>
    </source>
</evidence>
<dbReference type="PROSITE" id="PS50893">
    <property type="entry name" value="ABC_TRANSPORTER_2"/>
    <property type="match status" value="1"/>
</dbReference>
<sequence>MVSIENFGVSFGNTKILENINFDVKPGEIVTILGSSGCGKTTILRAIAGLQKEHKGHICIGDECVSSKEIYVKDREVGYIFQDYALFPHLNVSENIAFALFKLSKKEKEKRVDELLEQFNLIDHKKKQIHQLSGGQQQRVAIARALANNPKILLLDEPFSNLDAMLRYKTKIWLKNLIKKLNLSAILVTHDKKEALTVSDKIGVINNKKLLQFDTAQEIFDNPKSLYVANFLCEINQLPNELIKQLDLKIEDSEVAIIKIDKSIVSLEKSNIAVKIIDISFCGDYYELVIELTNFKNHTLIVKMQNISNLNILDNAYLHINKKDIKIINK</sequence>
<keyword evidence="12" id="KW-1185">Reference proteome</keyword>
<dbReference type="GO" id="GO:0005524">
    <property type="term" value="F:ATP binding"/>
    <property type="evidence" value="ECO:0007669"/>
    <property type="project" value="UniProtKB-KW"/>
</dbReference>
<dbReference type="GO" id="GO:0015408">
    <property type="term" value="F:ABC-type ferric iron transporter activity"/>
    <property type="evidence" value="ECO:0007669"/>
    <property type="project" value="InterPro"/>
</dbReference>
<reference evidence="10 13" key="2">
    <citation type="submission" date="2018-08" db="EMBL/GenBank/DDBJ databases">
        <title>Complete genome of the Arcobacter molluscorum type strain LMG 25693.</title>
        <authorList>
            <person name="Miller W.G."/>
            <person name="Yee E."/>
            <person name="Bono J.L."/>
        </authorList>
    </citation>
    <scope>NUCLEOTIDE SEQUENCE [LARGE SCALE GENOMIC DNA]</scope>
    <source>
        <strain evidence="10 13">CECT 7696</strain>
    </source>
</reference>
<keyword evidence="7" id="KW-0406">Ion transport</keyword>
<keyword evidence="6" id="KW-0408">Iron</keyword>
<evidence type="ECO:0000313" key="11">
    <source>
        <dbReference type="EMBL" id="PHO17947.1"/>
    </source>
</evidence>
<keyword evidence="8" id="KW-0472">Membrane</keyword>
<evidence type="ECO:0000256" key="4">
    <source>
        <dbReference type="ARBA" id="ARBA00022741"/>
    </source>
</evidence>
<evidence type="ECO:0000256" key="2">
    <source>
        <dbReference type="ARBA" id="ARBA00022475"/>
    </source>
</evidence>